<keyword evidence="2" id="KW-1185">Reference proteome</keyword>
<dbReference type="AlphaFoldDB" id="A0A0G2FWT7"/>
<proteinExistence type="predicted"/>
<evidence type="ECO:0000313" key="1">
    <source>
        <dbReference type="EMBL" id="KKY38486.1"/>
    </source>
</evidence>
<sequence>MTDRIPDHELQSVGLNAGAPQWALMALNPSGERQIMVKDLGSGHQSSAVLFRELEGERLSVLKVNRVAHNKERMARPDREVRVARLLASSGGAAHFARLLSSQDLVGGYRTSWWEFYNVGSMRTFAMFIFAEATPPLSLVFRAMGQCLEGIQYNFDKDNDKNQLIFSLFQSLTDMCEQDEQDRKLPEARRPPLQDLTQVIQDAKTLERLYAFTDSDKQALSELRGKLMDLRSQEPLEPCVFDNGRAARDEFKSLLEVGPFRMVNLADENSIEAATAELAALRVKGSVHWFVMNTLADAEGSG</sequence>
<dbReference type="OrthoDB" id="5226886at2759"/>
<accession>A0A0G2FWT7</accession>
<reference evidence="1 2" key="2">
    <citation type="submission" date="2015-05" db="EMBL/GenBank/DDBJ databases">
        <authorList>
            <person name="Morales-Cruz A."/>
            <person name="Amrine K.C."/>
            <person name="Cantu D."/>
        </authorList>
    </citation>
    <scope>NUCLEOTIDE SEQUENCE [LARGE SCALE GENOMIC DNA]</scope>
    <source>
        <strain evidence="1">DA912</strain>
    </source>
</reference>
<dbReference type="EMBL" id="LCUC01000057">
    <property type="protein sequence ID" value="KKY38486.1"/>
    <property type="molecule type" value="Genomic_DNA"/>
</dbReference>
<reference evidence="1 2" key="1">
    <citation type="submission" date="2015-05" db="EMBL/GenBank/DDBJ databases">
        <title>Distinctive expansion of gene families associated with plant cell wall degradation and secondary metabolism in the genomes of grapevine trunk pathogens.</title>
        <authorList>
            <person name="Lawrence D.P."/>
            <person name="Travadon R."/>
            <person name="Rolshausen P.E."/>
            <person name="Baumgartner K."/>
        </authorList>
    </citation>
    <scope>NUCLEOTIDE SEQUENCE [LARGE SCALE GENOMIC DNA]</scope>
    <source>
        <strain evidence="1">DA912</strain>
    </source>
</reference>
<comment type="caution">
    <text evidence="1">The sequence shown here is derived from an EMBL/GenBank/DDBJ whole genome shotgun (WGS) entry which is preliminary data.</text>
</comment>
<protein>
    <submittedName>
        <fullName evidence="1">Uncharacterized protein</fullName>
    </submittedName>
</protein>
<organism evidence="1 2">
    <name type="scientific">Diaporthe ampelina</name>
    <dbReference type="NCBI Taxonomy" id="1214573"/>
    <lineage>
        <taxon>Eukaryota</taxon>
        <taxon>Fungi</taxon>
        <taxon>Dikarya</taxon>
        <taxon>Ascomycota</taxon>
        <taxon>Pezizomycotina</taxon>
        <taxon>Sordariomycetes</taxon>
        <taxon>Sordariomycetidae</taxon>
        <taxon>Diaporthales</taxon>
        <taxon>Diaporthaceae</taxon>
        <taxon>Diaporthe</taxon>
    </lineage>
</organism>
<dbReference type="Proteomes" id="UP000034680">
    <property type="component" value="Unassembled WGS sequence"/>
</dbReference>
<gene>
    <name evidence="1" type="ORF">UCDDA912_g01477</name>
</gene>
<name>A0A0G2FWT7_9PEZI</name>
<evidence type="ECO:0000313" key="2">
    <source>
        <dbReference type="Proteomes" id="UP000034680"/>
    </source>
</evidence>